<gene>
    <name evidence="2" type="ORF">CHRIB12_LOCUS10516</name>
</gene>
<dbReference type="VEuPathDB" id="FungiDB:RhiirFUN_022368"/>
<reference evidence="2" key="1">
    <citation type="submission" date="2020-05" db="EMBL/GenBank/DDBJ databases">
        <authorList>
            <person name="Rincon C."/>
            <person name="Sanders R I."/>
            <person name="Robbins C."/>
            <person name="Chaturvedi A."/>
        </authorList>
    </citation>
    <scope>NUCLEOTIDE SEQUENCE</scope>
    <source>
        <strain evidence="2">CHB12</strain>
    </source>
</reference>
<keyword evidence="1" id="KW-0472">Membrane</keyword>
<dbReference type="AlphaFoldDB" id="A0A916E697"/>
<accession>A0A916E697</accession>
<protein>
    <submittedName>
        <fullName evidence="2">Uncharacterized protein</fullName>
    </submittedName>
</protein>
<keyword evidence="1" id="KW-1133">Transmembrane helix</keyword>
<feature type="transmembrane region" description="Helical" evidence="1">
    <location>
        <begin position="143"/>
        <end position="167"/>
    </location>
</feature>
<feature type="transmembrane region" description="Helical" evidence="1">
    <location>
        <begin position="94"/>
        <end position="112"/>
    </location>
</feature>
<dbReference type="Proteomes" id="UP000684084">
    <property type="component" value="Unassembled WGS sequence"/>
</dbReference>
<evidence type="ECO:0000313" key="2">
    <source>
        <dbReference type="EMBL" id="CAB5365632.1"/>
    </source>
</evidence>
<feature type="transmembrane region" description="Helical" evidence="1">
    <location>
        <begin position="41"/>
        <end position="62"/>
    </location>
</feature>
<organism evidence="2 3">
    <name type="scientific">Rhizophagus irregularis</name>
    <dbReference type="NCBI Taxonomy" id="588596"/>
    <lineage>
        <taxon>Eukaryota</taxon>
        <taxon>Fungi</taxon>
        <taxon>Fungi incertae sedis</taxon>
        <taxon>Mucoromycota</taxon>
        <taxon>Glomeromycotina</taxon>
        <taxon>Glomeromycetes</taxon>
        <taxon>Glomerales</taxon>
        <taxon>Glomeraceae</taxon>
        <taxon>Rhizophagus</taxon>
    </lineage>
</organism>
<dbReference type="EMBL" id="CAGKOT010000021">
    <property type="protein sequence ID" value="CAB5365632.1"/>
    <property type="molecule type" value="Genomic_DNA"/>
</dbReference>
<name>A0A916E697_9GLOM</name>
<dbReference type="OrthoDB" id="2416917at2759"/>
<proteinExistence type="predicted"/>
<feature type="transmembrane region" description="Helical" evidence="1">
    <location>
        <begin position="7"/>
        <end position="29"/>
    </location>
</feature>
<evidence type="ECO:0000313" key="3">
    <source>
        <dbReference type="Proteomes" id="UP000684084"/>
    </source>
</evidence>
<comment type="caution">
    <text evidence="2">The sequence shown here is derived from an EMBL/GenBank/DDBJ whole genome shotgun (WGS) entry which is preliminary data.</text>
</comment>
<evidence type="ECO:0000256" key="1">
    <source>
        <dbReference type="SAM" id="Phobius"/>
    </source>
</evidence>
<sequence length="254" mass="29232">MLKEMDSLIFSFLFGCSFIVYLHNFFISIFNCQHGISNFSLFKITINLSGAAGSILSVFLAYELSCERIVHIALFRLHVGNICKFEDRAKIVRWGYIGIDLIIDIFVTIRLIQVLKKRIQNAAESNQMTERSPKNNMFNAVNYWSYLQLGSTLTFNILAVVEIITWLKYGSVLTIRIFQTLNNIIFSYMITYDKEIVKTIAGKAARAKYFNSLVKNIHKNSVTIENIKLEDFDNNSNKRNMVSLSIDNEEFTVV</sequence>
<keyword evidence="1" id="KW-0812">Transmembrane</keyword>